<comment type="caution">
    <text evidence="1">The sequence shown here is derived from an EMBL/GenBank/DDBJ whole genome shotgun (WGS) entry which is preliminary data.</text>
</comment>
<reference evidence="1 2" key="1">
    <citation type="submission" date="2017-07" db="EMBL/GenBank/DDBJ databases">
        <title>Genomes of Fischerella (Mastigocladus) sp. strains.</title>
        <authorList>
            <person name="Miller S.R."/>
        </authorList>
    </citation>
    <scope>NUCLEOTIDE SEQUENCE [LARGE SCALE GENOMIC DNA]</scope>
    <source>
        <strain evidence="1 2">CCMEE 5268</strain>
    </source>
</reference>
<protein>
    <submittedName>
        <fullName evidence="1">Uncharacterized protein</fullName>
    </submittedName>
</protein>
<gene>
    <name evidence="1" type="ORF">CEN50_11435</name>
</gene>
<proteinExistence type="predicted"/>
<accession>A0A2N6KGG0</accession>
<dbReference type="Proteomes" id="UP000235025">
    <property type="component" value="Unassembled WGS sequence"/>
</dbReference>
<dbReference type="EMBL" id="NMQA01000123">
    <property type="protein sequence ID" value="PLZ98386.1"/>
    <property type="molecule type" value="Genomic_DNA"/>
</dbReference>
<name>A0A2N6KGG0_9CYAN</name>
<evidence type="ECO:0000313" key="2">
    <source>
        <dbReference type="Proteomes" id="UP000235025"/>
    </source>
</evidence>
<sequence>MISQDLRTVYKPLALLASWRFNKLSFLSILRKSCQSLIIDREHPKFFQIQNEVAPINTLRPSAFTNKLKHYGMLPTDH</sequence>
<dbReference type="AlphaFoldDB" id="A0A2N6KGG0"/>
<organism evidence="1 2">
    <name type="scientific">Fischerella thermalis CCMEE 5268</name>
    <dbReference type="NCBI Taxonomy" id="2019662"/>
    <lineage>
        <taxon>Bacteria</taxon>
        <taxon>Bacillati</taxon>
        <taxon>Cyanobacteriota</taxon>
        <taxon>Cyanophyceae</taxon>
        <taxon>Nostocales</taxon>
        <taxon>Hapalosiphonaceae</taxon>
        <taxon>Fischerella</taxon>
    </lineage>
</organism>
<evidence type="ECO:0000313" key="1">
    <source>
        <dbReference type="EMBL" id="PLZ98386.1"/>
    </source>
</evidence>